<dbReference type="Proteomes" id="UP001054945">
    <property type="component" value="Unassembled WGS sequence"/>
</dbReference>
<comment type="caution">
    <text evidence="1">The sequence shown here is derived from an EMBL/GenBank/DDBJ whole genome shotgun (WGS) entry which is preliminary data.</text>
</comment>
<dbReference type="AlphaFoldDB" id="A0AAV4XQC5"/>
<sequence>MNSDTEKAIISDHFKLKIFCVCVPCLNAILKLALSHYLPLYVQVQWEETRFCTADPPEDDDPRLECGPDPWNFAAQTNWEGDDDGYPV</sequence>
<name>A0AAV4XQC5_CAEEX</name>
<accession>A0AAV4XQC5</accession>
<keyword evidence="2" id="KW-1185">Reference proteome</keyword>
<reference evidence="1 2" key="1">
    <citation type="submission" date="2021-06" db="EMBL/GenBank/DDBJ databases">
        <title>Caerostris extrusa draft genome.</title>
        <authorList>
            <person name="Kono N."/>
            <person name="Arakawa K."/>
        </authorList>
    </citation>
    <scope>NUCLEOTIDE SEQUENCE [LARGE SCALE GENOMIC DNA]</scope>
</reference>
<gene>
    <name evidence="1" type="ORF">CEXT_617121</name>
</gene>
<protein>
    <submittedName>
        <fullName evidence="1">Uncharacterized protein</fullName>
    </submittedName>
</protein>
<evidence type="ECO:0000313" key="2">
    <source>
        <dbReference type="Proteomes" id="UP001054945"/>
    </source>
</evidence>
<evidence type="ECO:0000313" key="1">
    <source>
        <dbReference type="EMBL" id="GIY97360.1"/>
    </source>
</evidence>
<proteinExistence type="predicted"/>
<dbReference type="EMBL" id="BPLR01018153">
    <property type="protein sequence ID" value="GIY97360.1"/>
    <property type="molecule type" value="Genomic_DNA"/>
</dbReference>
<organism evidence="1 2">
    <name type="scientific">Caerostris extrusa</name>
    <name type="common">Bark spider</name>
    <name type="synonym">Caerostris bankana</name>
    <dbReference type="NCBI Taxonomy" id="172846"/>
    <lineage>
        <taxon>Eukaryota</taxon>
        <taxon>Metazoa</taxon>
        <taxon>Ecdysozoa</taxon>
        <taxon>Arthropoda</taxon>
        <taxon>Chelicerata</taxon>
        <taxon>Arachnida</taxon>
        <taxon>Araneae</taxon>
        <taxon>Araneomorphae</taxon>
        <taxon>Entelegynae</taxon>
        <taxon>Araneoidea</taxon>
        <taxon>Araneidae</taxon>
        <taxon>Caerostris</taxon>
    </lineage>
</organism>